<dbReference type="GO" id="GO:0005634">
    <property type="term" value="C:nucleus"/>
    <property type="evidence" value="ECO:0007669"/>
    <property type="project" value="TreeGrafter"/>
</dbReference>
<dbReference type="OMA" id="ANHETAR"/>
<feature type="region of interest" description="Disordered" evidence="2">
    <location>
        <begin position="316"/>
        <end position="370"/>
    </location>
</feature>
<dbReference type="GeneID" id="24565813"/>
<dbReference type="InterPro" id="IPR006595">
    <property type="entry name" value="CTLH_C"/>
</dbReference>
<feature type="coiled-coil region" evidence="1">
    <location>
        <begin position="119"/>
        <end position="149"/>
    </location>
</feature>
<organism evidence="4 5">
    <name type="scientific">Babesia bigemina</name>
    <dbReference type="NCBI Taxonomy" id="5866"/>
    <lineage>
        <taxon>Eukaryota</taxon>
        <taxon>Sar</taxon>
        <taxon>Alveolata</taxon>
        <taxon>Apicomplexa</taxon>
        <taxon>Aconoidasida</taxon>
        <taxon>Piroplasmida</taxon>
        <taxon>Babesiidae</taxon>
        <taxon>Babesia</taxon>
    </lineage>
</organism>
<dbReference type="KEGG" id="bbig:BBBOND_0311750"/>
<dbReference type="STRING" id="5866.A0A061DBC4"/>
<evidence type="ECO:0000313" key="4">
    <source>
        <dbReference type="EMBL" id="CDR97272.1"/>
    </source>
</evidence>
<dbReference type="Proteomes" id="UP000033188">
    <property type="component" value="Chromosome 3"/>
</dbReference>
<evidence type="ECO:0000313" key="5">
    <source>
        <dbReference type="Proteomes" id="UP000033188"/>
    </source>
</evidence>
<dbReference type="PANTHER" id="PTHR12170">
    <property type="entry name" value="MACROPHAGE ERYTHROBLAST ATTACHER-RELATED"/>
    <property type="match status" value="1"/>
</dbReference>
<dbReference type="GO" id="GO:0004842">
    <property type="term" value="F:ubiquitin-protein transferase activity"/>
    <property type="evidence" value="ECO:0007669"/>
    <property type="project" value="InterPro"/>
</dbReference>
<keyword evidence="5" id="KW-1185">Reference proteome</keyword>
<feature type="compositionally biased region" description="Basic and acidic residues" evidence="2">
    <location>
        <begin position="336"/>
        <end position="350"/>
    </location>
</feature>
<accession>A0A061DBC4</accession>
<dbReference type="GO" id="GO:0034657">
    <property type="term" value="C:GID complex"/>
    <property type="evidence" value="ECO:0007669"/>
    <property type="project" value="TreeGrafter"/>
</dbReference>
<dbReference type="VEuPathDB" id="PiroplasmaDB:BBBOND_0311750"/>
<dbReference type="InterPro" id="IPR024964">
    <property type="entry name" value="CTLH/CRA"/>
</dbReference>
<proteinExistence type="predicted"/>
<sequence length="535" mass="60093">MGVKLSNFKAFVTPILMNAEAEVTDADNSATERDEPIRRPRRPLYTPRSPQCSNDVTDGADEAKNDTGLIKDGHLSELDRSLIAVPYEVGLSNMRELEHLMEKELLLIASYLSKRLVLLESHDIVLEKLQRALERLQRLDSSLRRIDASLETVTSQLSARIDTFHTESSLGTGKVDNKFCFDDYRQRVAWVVSEYLLRRGYLSAATPYVAQEQLNMLVDTDLHATVDRIYRELLDRQLSGALEWAEANYETLVKLDSTLLEDIKVQQVIMRLQDEDVTGAISLLKSFGSAMLERCEDSRKLFSAIVLLKVTHQRRQGNVEPVDSQDPDQVPGSTEMGDRTDDNSSQDMHEQNAPATPTQSNEDPETDSDDTTPQLICIYCDETVNSECEICNHYTDLTSPDRWDSLAAEFYRCIVSIYNLGQQTLLENLMHTGFCAIKSTSCADHRNATCPACLPEWRQYVDKVPTTTKLDSVLVCPVTGDVMGYDNAPFTSPGGCVISEHGLNTLIRSGDGKQVECPQTRLMVPKEDFTKLFIT</sequence>
<dbReference type="RefSeq" id="XP_012769458.1">
    <property type="nucleotide sequence ID" value="XM_012914004.1"/>
</dbReference>
<feature type="domain" description="CTLH" evidence="3">
    <location>
        <begin position="233"/>
        <end position="279"/>
    </location>
</feature>
<dbReference type="PROSITE" id="PS50897">
    <property type="entry name" value="CTLH"/>
    <property type="match status" value="1"/>
</dbReference>
<feature type="region of interest" description="Disordered" evidence="2">
    <location>
        <begin position="24"/>
        <end position="68"/>
    </location>
</feature>
<dbReference type="PANTHER" id="PTHR12170:SF2">
    <property type="entry name" value="E3 UBIQUITIN-PROTEIN TRANSFERASE MAEA"/>
    <property type="match status" value="1"/>
</dbReference>
<dbReference type="OrthoDB" id="1933455at2759"/>
<dbReference type="Pfam" id="PF10607">
    <property type="entry name" value="CTLH"/>
    <property type="match status" value="1"/>
</dbReference>
<protein>
    <submittedName>
        <fullName evidence="4">MACROPHAGE ERYTHROBLAST ATTACHER-RELATED, putative</fullName>
    </submittedName>
</protein>
<dbReference type="AlphaFoldDB" id="A0A061DBC4"/>
<dbReference type="GO" id="GO:0043161">
    <property type="term" value="P:proteasome-mediated ubiquitin-dependent protein catabolic process"/>
    <property type="evidence" value="ECO:0007669"/>
    <property type="project" value="InterPro"/>
</dbReference>
<evidence type="ECO:0000256" key="2">
    <source>
        <dbReference type="SAM" id="MobiDB-lite"/>
    </source>
</evidence>
<dbReference type="GO" id="GO:0005737">
    <property type="term" value="C:cytoplasm"/>
    <property type="evidence" value="ECO:0007669"/>
    <property type="project" value="TreeGrafter"/>
</dbReference>
<name>A0A061DBC4_BABBI</name>
<dbReference type="EMBL" id="LK391709">
    <property type="protein sequence ID" value="CDR97272.1"/>
    <property type="molecule type" value="Genomic_DNA"/>
</dbReference>
<evidence type="ECO:0000259" key="3">
    <source>
        <dbReference type="PROSITE" id="PS50897"/>
    </source>
</evidence>
<reference evidence="5" key="1">
    <citation type="journal article" date="2014" name="Nucleic Acids Res.">
        <title>The evolutionary dynamics of variant antigen genes in Babesia reveal a history of genomic innovation underlying host-parasite interaction.</title>
        <authorList>
            <person name="Jackson A.P."/>
            <person name="Otto T.D."/>
            <person name="Darby A."/>
            <person name="Ramaprasad A."/>
            <person name="Xia D."/>
            <person name="Echaide I.E."/>
            <person name="Farber M."/>
            <person name="Gahlot S."/>
            <person name="Gamble J."/>
            <person name="Gupta D."/>
            <person name="Gupta Y."/>
            <person name="Jackson L."/>
            <person name="Malandrin L."/>
            <person name="Malas T.B."/>
            <person name="Moussa E."/>
            <person name="Nair M."/>
            <person name="Reid A.J."/>
            <person name="Sanders M."/>
            <person name="Sharma J."/>
            <person name="Tracey A."/>
            <person name="Quail M.A."/>
            <person name="Weir W."/>
            <person name="Wastling J.M."/>
            <person name="Hall N."/>
            <person name="Willadsen P."/>
            <person name="Lingelbach K."/>
            <person name="Shiels B."/>
            <person name="Tait A."/>
            <person name="Berriman M."/>
            <person name="Allred D.R."/>
            <person name="Pain A."/>
        </authorList>
    </citation>
    <scope>NUCLEOTIDE SEQUENCE [LARGE SCALE GENOMIC DNA]</scope>
    <source>
        <strain evidence="5">Bond</strain>
    </source>
</reference>
<keyword evidence="1" id="KW-0175">Coiled coil</keyword>
<dbReference type="InterPro" id="IPR045098">
    <property type="entry name" value="Fyv10_fam"/>
</dbReference>
<gene>
    <name evidence="4" type="ORF">BBBOND_0311750</name>
</gene>
<evidence type="ECO:0000256" key="1">
    <source>
        <dbReference type="SAM" id="Coils"/>
    </source>
</evidence>